<evidence type="ECO:0000313" key="3">
    <source>
        <dbReference type="Proteomes" id="UP000054703"/>
    </source>
</evidence>
<dbReference type="RefSeq" id="WP_058515376.1">
    <property type="nucleotide sequence ID" value="NZ_CAAAIH010000095.1"/>
</dbReference>
<dbReference type="Proteomes" id="UP000054703">
    <property type="component" value="Unassembled WGS sequence"/>
</dbReference>
<dbReference type="PATRIC" id="fig|45074.5.peg.3694"/>
<accession>A0A0W0YD62</accession>
<keyword evidence="3" id="KW-1185">Reference proteome</keyword>
<dbReference type="AlphaFoldDB" id="A0A0W0YD62"/>
<gene>
    <name evidence="2" type="ORF">Lsan_3440</name>
</gene>
<proteinExistence type="predicted"/>
<name>A0A0W0YD62_9GAMM</name>
<keyword evidence="1" id="KW-0732">Signal</keyword>
<dbReference type="PROSITE" id="PS51257">
    <property type="entry name" value="PROKAR_LIPOPROTEIN"/>
    <property type="match status" value="1"/>
</dbReference>
<protein>
    <recommendedName>
        <fullName evidence="4">Secreted protein</fullName>
    </recommendedName>
</protein>
<feature type="chain" id="PRO_5006917479" description="Secreted protein" evidence="1">
    <location>
        <begin position="28"/>
        <end position="133"/>
    </location>
</feature>
<sequence>MIKVCFNECIKGLSLFLIGGLCSLSFAGSASCIDLNTGKEVQIDIEDNTSRGMEVYIMEPDADLKGRFYNLTRFWDGHSKGLLTGEGVSIVYKDNFGNKSVEQINAYLSYNYSKQPGQGWIKSFKFDSCSITW</sequence>
<dbReference type="EMBL" id="LNYU01000087">
    <property type="protein sequence ID" value="KTD54791.1"/>
    <property type="molecule type" value="Genomic_DNA"/>
</dbReference>
<evidence type="ECO:0008006" key="4">
    <source>
        <dbReference type="Google" id="ProtNLM"/>
    </source>
</evidence>
<organism evidence="2 3">
    <name type="scientific">Legionella santicrucis</name>
    <dbReference type="NCBI Taxonomy" id="45074"/>
    <lineage>
        <taxon>Bacteria</taxon>
        <taxon>Pseudomonadati</taxon>
        <taxon>Pseudomonadota</taxon>
        <taxon>Gammaproteobacteria</taxon>
        <taxon>Legionellales</taxon>
        <taxon>Legionellaceae</taxon>
        <taxon>Legionella</taxon>
    </lineage>
</organism>
<dbReference type="STRING" id="45074.Lsan_3440"/>
<reference evidence="2 3" key="1">
    <citation type="submission" date="2015-11" db="EMBL/GenBank/DDBJ databases">
        <title>Genomic analysis of 38 Legionella species identifies large and diverse effector repertoires.</title>
        <authorList>
            <person name="Burstein D."/>
            <person name="Amaro F."/>
            <person name="Zusman T."/>
            <person name="Lifshitz Z."/>
            <person name="Cohen O."/>
            <person name="Gilbert J.A."/>
            <person name="Pupko T."/>
            <person name="Shuman H.A."/>
            <person name="Segal G."/>
        </authorList>
    </citation>
    <scope>NUCLEOTIDE SEQUENCE [LARGE SCALE GENOMIC DNA]</scope>
    <source>
        <strain evidence="2 3">SC-63-C7</strain>
    </source>
</reference>
<comment type="caution">
    <text evidence="2">The sequence shown here is derived from an EMBL/GenBank/DDBJ whole genome shotgun (WGS) entry which is preliminary data.</text>
</comment>
<feature type="signal peptide" evidence="1">
    <location>
        <begin position="1"/>
        <end position="27"/>
    </location>
</feature>
<evidence type="ECO:0000313" key="2">
    <source>
        <dbReference type="EMBL" id="KTD54791.1"/>
    </source>
</evidence>
<evidence type="ECO:0000256" key="1">
    <source>
        <dbReference type="SAM" id="SignalP"/>
    </source>
</evidence>